<keyword evidence="2" id="KW-1185">Reference proteome</keyword>
<reference evidence="1 2" key="1">
    <citation type="journal article" date="2016" name="PLoS ONE">
        <title>Complete Genome Sequence and Comparative Genomics of a Novel Myxobacterium Myxococcus hansupus.</title>
        <authorList>
            <person name="Sharma G."/>
            <person name="Narwani T."/>
            <person name="Subramanian S."/>
        </authorList>
    </citation>
    <scope>NUCLEOTIDE SEQUENCE [LARGE SCALE GENOMIC DNA]</scope>
    <source>
        <strain evidence="2">mixupus</strain>
    </source>
</reference>
<sequence length="88" mass="9257">MIAAHGIQHQPHPHPLLARQASWADVRLLPAGGRAARSTPGTLQGGNGWLPALENARPECVPKDGRCLRTASGIDGAQEITGIRALSH</sequence>
<organism evidence="1 2">
    <name type="scientific">Pseudomyxococcus hansupus</name>
    <dbReference type="NCBI Taxonomy" id="1297742"/>
    <lineage>
        <taxon>Bacteria</taxon>
        <taxon>Pseudomonadati</taxon>
        <taxon>Myxococcota</taxon>
        <taxon>Myxococcia</taxon>
        <taxon>Myxococcales</taxon>
        <taxon>Cystobacterineae</taxon>
        <taxon>Myxococcaceae</taxon>
        <taxon>Pseudomyxococcus</taxon>
    </lineage>
</organism>
<dbReference type="KEGG" id="mym:A176_002119"/>
<gene>
    <name evidence="1" type="ORF">A176_002119</name>
</gene>
<proteinExistence type="predicted"/>
<accession>A0A0H4XBD0</accession>
<dbReference type="EMBL" id="CP012109">
    <property type="protein sequence ID" value="AKQ65207.1"/>
    <property type="molecule type" value="Genomic_DNA"/>
</dbReference>
<evidence type="ECO:0000313" key="1">
    <source>
        <dbReference type="EMBL" id="AKQ65207.1"/>
    </source>
</evidence>
<dbReference type="Proteomes" id="UP000009026">
    <property type="component" value="Chromosome"/>
</dbReference>
<dbReference type="STRING" id="1297742.A176_002119"/>
<name>A0A0H4XBD0_9BACT</name>
<evidence type="ECO:0000313" key="2">
    <source>
        <dbReference type="Proteomes" id="UP000009026"/>
    </source>
</evidence>
<protein>
    <submittedName>
        <fullName evidence="1">Uncharacterized protein</fullName>
    </submittedName>
</protein>
<dbReference type="AlphaFoldDB" id="A0A0H4XBD0"/>